<evidence type="ECO:0000256" key="1">
    <source>
        <dbReference type="SAM" id="MobiDB-lite"/>
    </source>
</evidence>
<dbReference type="Gene3D" id="3.30.420.40">
    <property type="match status" value="1"/>
</dbReference>
<name>A0A8B8AJ47_CRAVI</name>
<keyword evidence="2" id="KW-1185">Reference proteome</keyword>
<accession>A0A8B8AJ47</accession>
<dbReference type="AlphaFoldDB" id="A0A8B8AJ47"/>
<organism evidence="2 3">
    <name type="scientific">Crassostrea virginica</name>
    <name type="common">Eastern oyster</name>
    <dbReference type="NCBI Taxonomy" id="6565"/>
    <lineage>
        <taxon>Eukaryota</taxon>
        <taxon>Metazoa</taxon>
        <taxon>Spiralia</taxon>
        <taxon>Lophotrochozoa</taxon>
        <taxon>Mollusca</taxon>
        <taxon>Bivalvia</taxon>
        <taxon>Autobranchia</taxon>
        <taxon>Pteriomorphia</taxon>
        <taxon>Ostreida</taxon>
        <taxon>Ostreoidea</taxon>
        <taxon>Ostreidae</taxon>
        <taxon>Crassostrea</taxon>
    </lineage>
</organism>
<dbReference type="KEGG" id="cvn:111102912"/>
<evidence type="ECO:0000313" key="3">
    <source>
        <dbReference type="RefSeq" id="XP_022291562.1"/>
    </source>
</evidence>
<dbReference type="RefSeq" id="XP_022291562.1">
    <property type="nucleotide sequence ID" value="XM_022435854.1"/>
</dbReference>
<dbReference type="SUPFAM" id="SSF53067">
    <property type="entry name" value="Actin-like ATPase domain"/>
    <property type="match status" value="2"/>
</dbReference>
<dbReference type="GeneID" id="111102912"/>
<evidence type="ECO:0000313" key="2">
    <source>
        <dbReference type="Proteomes" id="UP000694844"/>
    </source>
</evidence>
<dbReference type="OrthoDB" id="6150856at2759"/>
<dbReference type="RefSeq" id="XP_022291564.1">
    <property type="nucleotide sequence ID" value="XM_022435856.1"/>
</dbReference>
<dbReference type="InterPro" id="IPR043129">
    <property type="entry name" value="ATPase_NBD"/>
</dbReference>
<sequence>MQVVIAIKLGTNYSTNAYMKISGYGEDQKMFTVPFRQQTVSQLSITTPTVALFTDRGELEAYGFEAELKHAAPGKSENHMLFREFIWNLFSANDTVPENLESHDGRSMKSIDILSSVLTFMVDHVKRETGEMIDQEPIHFKHVFTLPTCSCAGARTFMTQAAEKAGFPLDTFTIVEEAAAALRVCLQQSPEDLVPEESQERVFLMVECEDDNVHISILNRNSENAIEIKYERNAEVWASCQIQKDFVEMFTLITGESFLSYFFEKYPIEYLELLEDLKKKIKITSPDTSRVAIKMSALLLEKMKKKSGKDIQKAAKQTGLADKVEFKMDKCFIFSETFKSLFTDAGKNIVDFVENSTIAKYPDINHVVLVGEFAQSRILQDIIRSAFPSKRIHIPQDANMAAVKGALLMGQTDVKVVRSQDFQRERTQILSDTNALGEVAQSPRAFRGASGATTESKIKKSPTKPTPVNRSEKRNQSRLCVIQ</sequence>
<feature type="region of interest" description="Disordered" evidence="1">
    <location>
        <begin position="441"/>
        <end position="483"/>
    </location>
</feature>
<proteinExistence type="predicted"/>
<reference evidence="3 4" key="1">
    <citation type="submission" date="2025-04" db="UniProtKB">
        <authorList>
            <consortium name="RefSeq"/>
        </authorList>
    </citation>
    <scope>IDENTIFICATION</scope>
    <source>
        <tissue evidence="3 4">Whole sample</tissue>
    </source>
</reference>
<protein>
    <submittedName>
        <fullName evidence="3 4">Heat shock 70 kDa protein 12A-like</fullName>
    </submittedName>
</protein>
<evidence type="ECO:0000313" key="4">
    <source>
        <dbReference type="RefSeq" id="XP_022291563.1"/>
    </source>
</evidence>
<dbReference type="Proteomes" id="UP000694844">
    <property type="component" value="Chromosome 7"/>
</dbReference>
<dbReference type="PANTHER" id="PTHR14187">
    <property type="entry name" value="ALPHA KINASE/ELONGATION FACTOR 2 KINASE"/>
    <property type="match status" value="1"/>
</dbReference>
<evidence type="ECO:0000313" key="5">
    <source>
        <dbReference type="RefSeq" id="XP_022291564.1"/>
    </source>
</evidence>
<gene>
    <name evidence="3 4 5" type="primary">LOC111102912</name>
</gene>
<dbReference type="RefSeq" id="XP_022291563.1">
    <property type="nucleotide sequence ID" value="XM_022435855.1"/>
</dbReference>
<dbReference type="PANTHER" id="PTHR14187:SF5">
    <property type="entry name" value="HEAT SHOCK 70 KDA PROTEIN 12A"/>
    <property type="match status" value="1"/>
</dbReference>